<sequence length="367" mass="40997">MLTFYLDSYQNQLPQQLQLLQRLLPQRLPPQRLLPQQLQLLQRLPPQQLQLLQRLPPRQRLLPQQLPPQPLPPLQRLLPQPLPPQRLPPRQLLPLQLQLLQRLPPRPLQLLQRLPPRPLQLLQQLPPRPLQLLQQHQQHQLPLQLLQQHQQHQLPQRLQQVYTFFNILFNIPSKTTATTAIVVTPSTATCSSTVATSCTTATSIVATCQSYEVSWNGHCYYLDGSSGTCATGYSLSTNAVLTCISTQFAGKTYASAVSGNCCVWTADTYECYGFGSNCNSAGPFNSGPTLGGAGCTNAQNHYAGQLTFCGNRNFIKSTDGSILKSKLKLSCGKNFLELNPGRTLRRPDTIASGRILPFYNVSDRKLA</sequence>
<dbReference type="EMBL" id="CAJNOW010015949">
    <property type="protein sequence ID" value="CAF1646250.1"/>
    <property type="molecule type" value="Genomic_DNA"/>
</dbReference>
<comment type="caution">
    <text evidence="2">The sequence shown here is derived from an EMBL/GenBank/DDBJ whole genome shotgun (WGS) entry which is preliminary data.</text>
</comment>
<dbReference type="AlphaFoldDB" id="A0A816E7I1"/>
<evidence type="ECO:0000313" key="3">
    <source>
        <dbReference type="Proteomes" id="UP000663834"/>
    </source>
</evidence>
<feature type="region of interest" description="Disordered" evidence="1">
    <location>
        <begin position="62"/>
        <end position="85"/>
    </location>
</feature>
<name>A0A816E7I1_9BILA</name>
<organism evidence="2 3">
    <name type="scientific">Rotaria magnacalcarata</name>
    <dbReference type="NCBI Taxonomy" id="392030"/>
    <lineage>
        <taxon>Eukaryota</taxon>
        <taxon>Metazoa</taxon>
        <taxon>Spiralia</taxon>
        <taxon>Gnathifera</taxon>
        <taxon>Rotifera</taxon>
        <taxon>Eurotatoria</taxon>
        <taxon>Bdelloidea</taxon>
        <taxon>Philodinida</taxon>
        <taxon>Philodinidae</taxon>
        <taxon>Rotaria</taxon>
    </lineage>
</organism>
<gene>
    <name evidence="2" type="ORF">KQP761_LOCUS29043</name>
</gene>
<proteinExistence type="predicted"/>
<reference evidence="2" key="1">
    <citation type="submission" date="2021-02" db="EMBL/GenBank/DDBJ databases">
        <authorList>
            <person name="Nowell W R."/>
        </authorList>
    </citation>
    <scope>NUCLEOTIDE SEQUENCE</scope>
</reference>
<evidence type="ECO:0000256" key="1">
    <source>
        <dbReference type="SAM" id="MobiDB-lite"/>
    </source>
</evidence>
<dbReference type="Proteomes" id="UP000663834">
    <property type="component" value="Unassembled WGS sequence"/>
</dbReference>
<evidence type="ECO:0000313" key="2">
    <source>
        <dbReference type="EMBL" id="CAF1646250.1"/>
    </source>
</evidence>
<accession>A0A816E7I1</accession>
<protein>
    <submittedName>
        <fullName evidence="2">Uncharacterized protein</fullName>
    </submittedName>
</protein>